<gene>
    <name evidence="1" type="ORF">DHOM_08185</name>
</gene>
<evidence type="ECO:0000313" key="2">
    <source>
        <dbReference type="Proteomes" id="UP000030182"/>
    </source>
</evidence>
<evidence type="ECO:0008006" key="3">
    <source>
        <dbReference type="Google" id="ProtNLM"/>
    </source>
</evidence>
<protein>
    <recommendedName>
        <fullName evidence="3">Transposase</fullName>
    </recommendedName>
</protein>
<dbReference type="RefSeq" id="WP_016663664.1">
    <property type="nucleotide sequence ID" value="NZ_KN323183.1"/>
</dbReference>
<accession>A0ABR4SIL1</accession>
<reference evidence="1 2" key="1">
    <citation type="submission" date="2014-01" db="EMBL/GenBank/DDBJ databases">
        <title>Draft genome sequence of the multidrug-resistant clinical isolate Dermabacter hominis 1368.</title>
        <authorList>
            <person name="Albersmeier A."/>
            <person name="Bomholt C."/>
            <person name="Glaub A."/>
            <person name="Ruckert C."/>
            <person name="Soriano F."/>
            <person name="Fernandez-Natal I."/>
            <person name="Tauch A."/>
        </authorList>
    </citation>
    <scope>NUCLEOTIDE SEQUENCE [LARGE SCALE GENOMIC DNA]</scope>
    <source>
        <strain evidence="1 2">1368</strain>
    </source>
</reference>
<name>A0ABR4SIL1_9MICO</name>
<organism evidence="1 2">
    <name type="scientific">Dermabacter hominis 1368</name>
    <dbReference type="NCBI Taxonomy" id="1450519"/>
    <lineage>
        <taxon>Bacteria</taxon>
        <taxon>Bacillati</taxon>
        <taxon>Actinomycetota</taxon>
        <taxon>Actinomycetes</taxon>
        <taxon>Micrococcales</taxon>
        <taxon>Dermabacteraceae</taxon>
        <taxon>Dermabacter</taxon>
    </lineage>
</organism>
<dbReference type="Proteomes" id="UP000030182">
    <property type="component" value="Unassembled WGS sequence"/>
</dbReference>
<comment type="caution">
    <text evidence="1">The sequence shown here is derived from an EMBL/GenBank/DDBJ whole genome shotgun (WGS) entry which is preliminary data.</text>
</comment>
<proteinExistence type="predicted"/>
<keyword evidence="2" id="KW-1185">Reference proteome</keyword>
<sequence length="40" mass="4405">MATNQAEHERIVSDAAAFGLERYKEVLERLGEGASEAEEP</sequence>
<dbReference type="EMBL" id="JDRS01000011">
    <property type="protein sequence ID" value="KDS92969.1"/>
    <property type="molecule type" value="Genomic_DNA"/>
</dbReference>
<evidence type="ECO:0000313" key="1">
    <source>
        <dbReference type="EMBL" id="KDS92969.1"/>
    </source>
</evidence>